<evidence type="ECO:0000256" key="4">
    <source>
        <dbReference type="ARBA" id="ARBA00025742"/>
    </source>
</evidence>
<dbReference type="AlphaFoldDB" id="A0A023X3F5"/>
<dbReference type="InterPro" id="IPR050884">
    <property type="entry name" value="CNP_phosphodiesterase-III"/>
</dbReference>
<dbReference type="Gene3D" id="3.60.21.10">
    <property type="match status" value="1"/>
</dbReference>
<proteinExistence type="inferred from homology"/>
<dbReference type="EMBL" id="CP007514">
    <property type="protein sequence ID" value="AHY46883.1"/>
    <property type="molecule type" value="Genomic_DNA"/>
</dbReference>
<keyword evidence="9" id="KW-1185">Reference proteome</keyword>
<gene>
    <name evidence="7" type="ORF">RradSPS_1600</name>
    <name evidence="8" type="ORF">SIL72_09655</name>
</gene>
<reference evidence="8" key="2">
    <citation type="submission" date="2023-11" db="EMBL/GenBank/DDBJ databases">
        <title>MicrobeMod: A computational toolkit for identifying prokaryotic methylation and restriction-modification with nanopore sequencing.</title>
        <authorList>
            <person name="Crits-Christoph A."/>
            <person name="Kang S.C."/>
            <person name="Lee H."/>
            <person name="Ostrov N."/>
        </authorList>
    </citation>
    <scope>NUCLEOTIDE SEQUENCE</scope>
    <source>
        <strain evidence="8">ATCC 51242</strain>
    </source>
</reference>
<dbReference type="Pfam" id="PF00149">
    <property type="entry name" value="Metallophos"/>
    <property type="match status" value="1"/>
</dbReference>
<keyword evidence="1" id="KW-0479">Metal-binding</keyword>
<feature type="compositionally biased region" description="Basic and acidic residues" evidence="5">
    <location>
        <begin position="255"/>
        <end position="266"/>
    </location>
</feature>
<sequence length="284" mass="32261">MSERLTIAQISDIHCGSPYFIPDLLERSILEINDSEPTAVVMSGDLTDAGYRQEYEMSAEYLRKIRCENVMVIPGNHDSRNVGYLHFERLFGKRHSVLNFEEAVMVGVDSSEPDLNEGRVGREHYDFIREEFGKADGKLRIFVVHHHLIPIPGTGRERSTIQDAGDVLELLADCGVDLILSGHKHVPYAWRLENMFIVNAGTASTTRLRGNTRPCYNTIEIEDERVRVFRKYPFKERETIVDFNARTHEYHHYEDLQKDGRSDGDRLSGGFAGDESASGQSRAG</sequence>
<dbReference type="KEGG" id="rrd:RradSPS_1600"/>
<evidence type="ECO:0000256" key="3">
    <source>
        <dbReference type="ARBA" id="ARBA00023004"/>
    </source>
</evidence>
<dbReference type="PANTHER" id="PTHR42988">
    <property type="entry name" value="PHOSPHOHYDROLASE"/>
    <property type="match status" value="1"/>
</dbReference>
<dbReference type="PANTHER" id="PTHR42988:SF2">
    <property type="entry name" value="CYCLIC NUCLEOTIDE PHOSPHODIESTERASE CBUA0032-RELATED"/>
    <property type="match status" value="1"/>
</dbReference>
<evidence type="ECO:0000256" key="1">
    <source>
        <dbReference type="ARBA" id="ARBA00022723"/>
    </source>
</evidence>
<name>A0A023X3F5_RUBRA</name>
<reference evidence="7 9" key="1">
    <citation type="submission" date="2014-03" db="EMBL/GenBank/DDBJ databases">
        <title>Complete genome sequence of the Radio-Resistant Rubrobacter radiotolerans RSPS-4.</title>
        <authorList>
            <person name="Egas C.C."/>
            <person name="Barroso C.C."/>
            <person name="Froufe H.J.C."/>
            <person name="Pacheco J.J."/>
            <person name="Albuquerque L.L."/>
            <person name="da Costa M.M.S."/>
        </authorList>
    </citation>
    <scope>NUCLEOTIDE SEQUENCE [LARGE SCALE GENOMIC DNA]</scope>
    <source>
        <strain evidence="7 9">RSPS-4</strain>
    </source>
</reference>
<feature type="domain" description="Calcineurin-like phosphoesterase" evidence="6">
    <location>
        <begin position="6"/>
        <end position="187"/>
    </location>
</feature>
<evidence type="ECO:0000259" key="6">
    <source>
        <dbReference type="Pfam" id="PF00149"/>
    </source>
</evidence>
<dbReference type="Proteomes" id="UP001281130">
    <property type="component" value="Unassembled WGS sequence"/>
</dbReference>
<evidence type="ECO:0000256" key="2">
    <source>
        <dbReference type="ARBA" id="ARBA00022801"/>
    </source>
</evidence>
<evidence type="ECO:0000313" key="7">
    <source>
        <dbReference type="EMBL" id="AHY46883.1"/>
    </source>
</evidence>
<dbReference type="SUPFAM" id="SSF56300">
    <property type="entry name" value="Metallo-dependent phosphatases"/>
    <property type="match status" value="1"/>
</dbReference>
<evidence type="ECO:0000313" key="9">
    <source>
        <dbReference type="Proteomes" id="UP000025229"/>
    </source>
</evidence>
<dbReference type="HOGENOM" id="CLU_063034_1_0_11"/>
<dbReference type="CDD" id="cd07400">
    <property type="entry name" value="MPP_1"/>
    <property type="match status" value="1"/>
</dbReference>
<dbReference type="InterPro" id="IPR029052">
    <property type="entry name" value="Metallo-depent_PP-like"/>
</dbReference>
<protein>
    <submittedName>
        <fullName evidence="8">Metallophosphoesterase</fullName>
    </submittedName>
    <submittedName>
        <fullName evidence="7">Putative phosphohydrolase</fullName>
    </submittedName>
</protein>
<evidence type="ECO:0000313" key="8">
    <source>
        <dbReference type="EMBL" id="MDX5894288.1"/>
    </source>
</evidence>
<dbReference type="OrthoDB" id="5241795at2"/>
<dbReference type="Proteomes" id="UP000025229">
    <property type="component" value="Chromosome"/>
</dbReference>
<keyword evidence="2 7" id="KW-0378">Hydrolase</keyword>
<dbReference type="eggNOG" id="COG1409">
    <property type="taxonomic scope" value="Bacteria"/>
</dbReference>
<dbReference type="GO" id="GO:0016787">
    <property type="term" value="F:hydrolase activity"/>
    <property type="evidence" value="ECO:0007669"/>
    <property type="project" value="UniProtKB-KW"/>
</dbReference>
<comment type="similarity">
    <text evidence="4">Belongs to the cyclic nucleotide phosphodiesterase class-III family.</text>
</comment>
<accession>A0A023X3F5</accession>
<keyword evidence="3" id="KW-0408">Iron</keyword>
<evidence type="ECO:0000256" key="5">
    <source>
        <dbReference type="SAM" id="MobiDB-lite"/>
    </source>
</evidence>
<feature type="region of interest" description="Disordered" evidence="5">
    <location>
        <begin position="255"/>
        <end position="284"/>
    </location>
</feature>
<organism evidence="7 9">
    <name type="scientific">Rubrobacter radiotolerans</name>
    <name type="common">Arthrobacter radiotolerans</name>
    <dbReference type="NCBI Taxonomy" id="42256"/>
    <lineage>
        <taxon>Bacteria</taxon>
        <taxon>Bacillati</taxon>
        <taxon>Actinomycetota</taxon>
        <taxon>Rubrobacteria</taxon>
        <taxon>Rubrobacterales</taxon>
        <taxon>Rubrobacteraceae</taxon>
        <taxon>Rubrobacter</taxon>
    </lineage>
</organism>
<dbReference type="EMBL" id="JAWXXX010000001">
    <property type="protein sequence ID" value="MDX5894288.1"/>
    <property type="molecule type" value="Genomic_DNA"/>
</dbReference>
<dbReference type="InterPro" id="IPR004843">
    <property type="entry name" value="Calcineurin-like_PHP"/>
</dbReference>
<dbReference type="STRING" id="42256.RradSPS_1600"/>
<dbReference type="GO" id="GO:0046872">
    <property type="term" value="F:metal ion binding"/>
    <property type="evidence" value="ECO:0007669"/>
    <property type="project" value="UniProtKB-KW"/>
</dbReference>
<dbReference type="RefSeq" id="WP_084263833.1">
    <property type="nucleotide sequence ID" value="NZ_CP007514.1"/>
</dbReference>